<dbReference type="EMBL" id="CP095075">
    <property type="protein sequence ID" value="UOR13766.1"/>
    <property type="molecule type" value="Genomic_DNA"/>
</dbReference>
<dbReference type="Gene3D" id="1.10.10.10">
    <property type="entry name" value="Winged helix-like DNA-binding domain superfamily/Winged helix DNA-binding domain"/>
    <property type="match status" value="1"/>
</dbReference>
<dbReference type="InterPro" id="IPR007630">
    <property type="entry name" value="RNA_pol_sigma70_r4"/>
</dbReference>
<protein>
    <submittedName>
        <fullName evidence="2">Sigma-70 family RNA polymerase sigma factor</fullName>
    </submittedName>
</protein>
<keyword evidence="3" id="KW-1185">Reference proteome</keyword>
<accession>A0ABY4HFS9</accession>
<dbReference type="Pfam" id="PF04545">
    <property type="entry name" value="Sigma70_r4"/>
    <property type="match status" value="1"/>
</dbReference>
<organism evidence="2 3">
    <name type="scientific">Halobacillus amylolyticus</name>
    <dbReference type="NCBI Taxonomy" id="2932259"/>
    <lineage>
        <taxon>Bacteria</taxon>
        <taxon>Bacillati</taxon>
        <taxon>Bacillota</taxon>
        <taxon>Bacilli</taxon>
        <taxon>Bacillales</taxon>
        <taxon>Bacillaceae</taxon>
        <taxon>Halobacillus</taxon>
    </lineage>
</organism>
<dbReference type="NCBIfam" id="TIGR02937">
    <property type="entry name" value="sigma70-ECF"/>
    <property type="match status" value="1"/>
</dbReference>
<gene>
    <name evidence="2" type="ORF">MUO15_10155</name>
</gene>
<dbReference type="Proteomes" id="UP000830326">
    <property type="component" value="Chromosome"/>
</dbReference>
<dbReference type="RefSeq" id="WP_245035589.1">
    <property type="nucleotide sequence ID" value="NZ_CP095075.1"/>
</dbReference>
<reference evidence="2" key="1">
    <citation type="submission" date="2022-04" db="EMBL/GenBank/DDBJ databases">
        <title>Halobacillus sp. isolated from saltern.</title>
        <authorList>
            <person name="Won M."/>
            <person name="Lee C.-M."/>
            <person name="Woen H.-Y."/>
            <person name="Kwon S.-W."/>
        </authorList>
    </citation>
    <scope>NUCLEOTIDE SEQUENCE</scope>
    <source>
        <strain evidence="2">SSHM10-5</strain>
    </source>
</reference>
<name>A0ABY4HFS9_9BACI</name>
<feature type="domain" description="RNA polymerase sigma-70 region 4" evidence="1">
    <location>
        <begin position="121"/>
        <end position="166"/>
    </location>
</feature>
<evidence type="ECO:0000313" key="3">
    <source>
        <dbReference type="Proteomes" id="UP000830326"/>
    </source>
</evidence>
<dbReference type="InterPro" id="IPR013324">
    <property type="entry name" value="RNA_pol_sigma_r3/r4-like"/>
</dbReference>
<dbReference type="InterPro" id="IPR014284">
    <property type="entry name" value="RNA_pol_sigma-70_dom"/>
</dbReference>
<sequence>MMKKPLELFLQNENHYEAVVIATKKPTLKNRSYVNQLFYHYQIEARFVTYINTVLWRYAKDYQKKRKHWCDWHVFKLDQSVGEDLTVLDVLADERVDLDHWTVGRDPLESVTNRHLHREIGRLTSRQRQILDDHIAEQMSFSEIANKLGISQQSVSKSFHTMMRKLLIAYQKGE</sequence>
<evidence type="ECO:0000313" key="2">
    <source>
        <dbReference type="EMBL" id="UOR13766.1"/>
    </source>
</evidence>
<proteinExistence type="predicted"/>
<dbReference type="SUPFAM" id="SSF88659">
    <property type="entry name" value="Sigma3 and sigma4 domains of RNA polymerase sigma factors"/>
    <property type="match status" value="1"/>
</dbReference>
<evidence type="ECO:0000259" key="1">
    <source>
        <dbReference type="Pfam" id="PF04545"/>
    </source>
</evidence>
<dbReference type="InterPro" id="IPR036388">
    <property type="entry name" value="WH-like_DNA-bd_sf"/>
</dbReference>